<feature type="region of interest" description="Disordered" evidence="1">
    <location>
        <begin position="43"/>
        <end position="92"/>
    </location>
</feature>
<dbReference type="AlphaFoldDB" id="A0A9P8CCF7"/>
<evidence type="ECO:0000313" key="3">
    <source>
        <dbReference type="EMBL" id="KAG9241575.1"/>
    </source>
</evidence>
<comment type="caution">
    <text evidence="3">The sequence shown here is derived from an EMBL/GenBank/DDBJ whole genome shotgun (WGS) entry which is preliminary data.</text>
</comment>
<evidence type="ECO:0000256" key="1">
    <source>
        <dbReference type="SAM" id="MobiDB-lite"/>
    </source>
</evidence>
<gene>
    <name evidence="3" type="ORF">BJ878DRAFT_536454</name>
</gene>
<sequence>MELRFLPRLAKPTLVRCFHNRPELRAKSVGDYYTSLLTDPQQTATINSQPPTTASPSSTPSISITSSSDPDPPILFSSRLTSPLERRTDKVKKSKEIAGVLIPPRPEEPDNCCMSGCVNCVWDAYRDNIEEWAAATKLAESKLHAQQGQEVPKREKDGGWEGKGGGNDGGGRERLWEGTGLDSSMKKEELLKGLPVGISEFMKIEKKLKEKKRREEAGG</sequence>
<feature type="compositionally biased region" description="Low complexity" evidence="1">
    <location>
        <begin position="50"/>
        <end position="69"/>
    </location>
</feature>
<dbReference type="GO" id="GO:0005739">
    <property type="term" value="C:mitochondrion"/>
    <property type="evidence" value="ECO:0007669"/>
    <property type="project" value="TreeGrafter"/>
</dbReference>
<evidence type="ECO:0000313" key="4">
    <source>
        <dbReference type="Proteomes" id="UP000887226"/>
    </source>
</evidence>
<evidence type="ECO:0000259" key="2">
    <source>
        <dbReference type="Pfam" id="PF09791"/>
    </source>
</evidence>
<proteinExistence type="predicted"/>
<protein>
    <submittedName>
        <fullName evidence="3">UPF0651 protein, mitochondrial</fullName>
    </submittedName>
</protein>
<dbReference type="InterPro" id="IPR019180">
    <property type="entry name" value="Oxidoreductase-like_N"/>
</dbReference>
<feature type="region of interest" description="Disordered" evidence="1">
    <location>
        <begin position="143"/>
        <end position="181"/>
    </location>
</feature>
<dbReference type="PANTHER" id="PTHR21193">
    <property type="entry name" value="OXIDOREDUCTASE-LIKE DOMAIN-CONTAINING PROTEIN 1"/>
    <property type="match status" value="1"/>
</dbReference>
<reference evidence="3" key="1">
    <citation type="journal article" date="2021" name="IMA Fungus">
        <title>Genomic characterization of three marine fungi, including Emericellopsis atlantica sp. nov. with signatures of a generalist lifestyle and marine biomass degradation.</title>
        <authorList>
            <person name="Hagestad O.C."/>
            <person name="Hou L."/>
            <person name="Andersen J.H."/>
            <person name="Hansen E.H."/>
            <person name="Altermark B."/>
            <person name="Li C."/>
            <person name="Kuhnert E."/>
            <person name="Cox R.J."/>
            <person name="Crous P.W."/>
            <person name="Spatafora J.W."/>
            <person name="Lail K."/>
            <person name="Amirebrahimi M."/>
            <person name="Lipzen A."/>
            <person name="Pangilinan J."/>
            <person name="Andreopoulos W."/>
            <person name="Hayes R.D."/>
            <person name="Ng V."/>
            <person name="Grigoriev I.V."/>
            <person name="Jackson S.A."/>
            <person name="Sutton T.D.S."/>
            <person name="Dobson A.D.W."/>
            <person name="Rama T."/>
        </authorList>
    </citation>
    <scope>NUCLEOTIDE SEQUENCE</scope>
    <source>
        <strain evidence="3">TRa3180A</strain>
    </source>
</reference>
<accession>A0A9P8CCF7</accession>
<dbReference type="Pfam" id="PF09791">
    <property type="entry name" value="Oxidored-like"/>
    <property type="match status" value="1"/>
</dbReference>
<dbReference type="InterPro" id="IPR039251">
    <property type="entry name" value="OXLD1"/>
</dbReference>
<dbReference type="PANTHER" id="PTHR21193:SF3">
    <property type="entry name" value="OXIDOREDUCTASE-LIKE DOMAIN-CONTAINING PROTEIN 1"/>
    <property type="match status" value="1"/>
</dbReference>
<dbReference type="EMBL" id="MU254190">
    <property type="protein sequence ID" value="KAG9241575.1"/>
    <property type="molecule type" value="Genomic_DNA"/>
</dbReference>
<feature type="domain" description="Oxidoreductase-like" evidence="2">
    <location>
        <begin position="97"/>
        <end position="140"/>
    </location>
</feature>
<keyword evidence="4" id="KW-1185">Reference proteome</keyword>
<organism evidence="3 4">
    <name type="scientific">Calycina marina</name>
    <dbReference type="NCBI Taxonomy" id="1763456"/>
    <lineage>
        <taxon>Eukaryota</taxon>
        <taxon>Fungi</taxon>
        <taxon>Dikarya</taxon>
        <taxon>Ascomycota</taxon>
        <taxon>Pezizomycotina</taxon>
        <taxon>Leotiomycetes</taxon>
        <taxon>Helotiales</taxon>
        <taxon>Pezizellaceae</taxon>
        <taxon>Calycina</taxon>
    </lineage>
</organism>
<dbReference type="OrthoDB" id="10064411at2759"/>
<feature type="compositionally biased region" description="Basic and acidic residues" evidence="1">
    <location>
        <begin position="151"/>
        <end position="160"/>
    </location>
</feature>
<dbReference type="Proteomes" id="UP000887226">
    <property type="component" value="Unassembled WGS sequence"/>
</dbReference>
<name>A0A9P8CCF7_9HELO</name>